<dbReference type="EMBL" id="BRPK01000013">
    <property type="protein sequence ID" value="GLB43280.1"/>
    <property type="molecule type" value="Genomic_DNA"/>
</dbReference>
<dbReference type="Proteomes" id="UP001063166">
    <property type="component" value="Unassembled WGS sequence"/>
</dbReference>
<name>A0A9P3PWG9_LYOSH</name>
<feature type="region of interest" description="Disordered" evidence="1">
    <location>
        <begin position="1"/>
        <end position="25"/>
    </location>
</feature>
<feature type="region of interest" description="Disordered" evidence="1">
    <location>
        <begin position="199"/>
        <end position="228"/>
    </location>
</feature>
<dbReference type="AlphaFoldDB" id="A0A9P3PWG9"/>
<reference evidence="2" key="1">
    <citation type="submission" date="2022-07" db="EMBL/GenBank/DDBJ databases">
        <title>The genome of Lyophyllum shimeji provides insight into the initial evolution of ectomycorrhizal fungal genome.</title>
        <authorList>
            <person name="Kobayashi Y."/>
            <person name="Shibata T."/>
            <person name="Hirakawa H."/>
            <person name="Shigenobu S."/>
            <person name="Nishiyama T."/>
            <person name="Yamada A."/>
            <person name="Hasebe M."/>
            <person name="Kawaguchi M."/>
        </authorList>
    </citation>
    <scope>NUCLEOTIDE SEQUENCE</scope>
    <source>
        <strain evidence="2">AT787</strain>
    </source>
</reference>
<accession>A0A9P3PWG9</accession>
<comment type="caution">
    <text evidence="2">The sequence shown here is derived from an EMBL/GenBank/DDBJ whole genome shotgun (WGS) entry which is preliminary data.</text>
</comment>
<keyword evidence="3" id="KW-1185">Reference proteome</keyword>
<protein>
    <submittedName>
        <fullName evidence="2">Uncharacterized protein</fullName>
    </submittedName>
</protein>
<evidence type="ECO:0000256" key="1">
    <source>
        <dbReference type="SAM" id="MobiDB-lite"/>
    </source>
</evidence>
<feature type="compositionally biased region" description="Low complexity" evidence="1">
    <location>
        <begin position="199"/>
        <end position="218"/>
    </location>
</feature>
<organism evidence="2 3">
    <name type="scientific">Lyophyllum shimeji</name>
    <name type="common">Hon-shimeji</name>
    <name type="synonym">Tricholoma shimeji</name>
    <dbReference type="NCBI Taxonomy" id="47721"/>
    <lineage>
        <taxon>Eukaryota</taxon>
        <taxon>Fungi</taxon>
        <taxon>Dikarya</taxon>
        <taxon>Basidiomycota</taxon>
        <taxon>Agaricomycotina</taxon>
        <taxon>Agaricomycetes</taxon>
        <taxon>Agaricomycetidae</taxon>
        <taxon>Agaricales</taxon>
        <taxon>Tricholomatineae</taxon>
        <taxon>Lyophyllaceae</taxon>
        <taxon>Lyophyllum</taxon>
    </lineage>
</organism>
<gene>
    <name evidence="2" type="ORF">LshimejAT787_1301810</name>
</gene>
<feature type="region of interest" description="Disordered" evidence="1">
    <location>
        <begin position="146"/>
        <end position="185"/>
    </location>
</feature>
<evidence type="ECO:0000313" key="3">
    <source>
        <dbReference type="Proteomes" id="UP001063166"/>
    </source>
</evidence>
<evidence type="ECO:0000313" key="2">
    <source>
        <dbReference type="EMBL" id="GLB43280.1"/>
    </source>
</evidence>
<sequence>MPRDRTSSQPRPAPYPSQTHDPTGNLRRLAVERPDLQLHGLTLRKARDVIEDRIADAIEFIVGPLPENVRPAPRGWKLTGEPFVCTGKTASKEHRSDSTAKIGSWCQRITKQQNPKKMKIHCLTAPMAQDLLEGTEELSPLLEIRKELAPKQRGTPSTPASSRRAVQGDRGSPPPLASSSTRANYSSVREWSPTSIASDDSLSPFPASSSTLAPSSPAVRFSSPDDSELPVEEVGSYYLDYTRSGIFYIWLEDGLSHITVVLFARQNDRHVFFGDHKVELGERGVERAVELDIYAGPGVGWTRFDWEAPLRIDMPGQTFFMRAATVVSPTNFYHTYSVNSRIPKRKARAIN</sequence>
<proteinExistence type="predicted"/>